<reference evidence="3" key="1">
    <citation type="journal article" date="2020" name="mSystems">
        <title>Genome- and Community-Level Interaction Insights into Carbon Utilization and Element Cycling Functions of Hydrothermarchaeota in Hydrothermal Sediment.</title>
        <authorList>
            <person name="Zhou Z."/>
            <person name="Liu Y."/>
            <person name="Xu W."/>
            <person name="Pan J."/>
            <person name="Luo Z.H."/>
            <person name="Li M."/>
        </authorList>
    </citation>
    <scope>NUCLEOTIDE SEQUENCE [LARGE SCALE GENOMIC DNA]</scope>
    <source>
        <strain evidence="3">SpSt-769</strain>
    </source>
</reference>
<dbReference type="PANTHER" id="PTHR31157">
    <property type="entry name" value="SCP DOMAIN-CONTAINING PROTEIN"/>
    <property type="match status" value="1"/>
</dbReference>
<dbReference type="EMBL" id="DTGT01000262">
    <property type="protein sequence ID" value="HGH61303.1"/>
    <property type="molecule type" value="Genomic_DNA"/>
</dbReference>
<dbReference type="Pfam" id="PF00188">
    <property type="entry name" value="CAP"/>
    <property type="match status" value="1"/>
</dbReference>
<dbReference type="SUPFAM" id="SSF55797">
    <property type="entry name" value="PR-1-like"/>
    <property type="match status" value="1"/>
</dbReference>
<comment type="caution">
    <text evidence="3">The sequence shown here is derived from an EMBL/GenBank/DDBJ whole genome shotgun (WGS) entry which is preliminary data.</text>
</comment>
<dbReference type="Gene3D" id="3.40.33.10">
    <property type="entry name" value="CAP"/>
    <property type="match status" value="1"/>
</dbReference>
<dbReference type="InterPro" id="IPR035940">
    <property type="entry name" value="CAP_sf"/>
</dbReference>
<name>A0A7C4ASE3_9BACT</name>
<dbReference type="PANTHER" id="PTHR31157:SF1">
    <property type="entry name" value="SCP DOMAIN-CONTAINING PROTEIN"/>
    <property type="match status" value="1"/>
</dbReference>
<evidence type="ECO:0000313" key="3">
    <source>
        <dbReference type="EMBL" id="HGH61303.1"/>
    </source>
</evidence>
<proteinExistence type="predicted"/>
<gene>
    <name evidence="3" type="ORF">ENV54_08405</name>
</gene>
<feature type="region of interest" description="Disordered" evidence="1">
    <location>
        <begin position="1"/>
        <end position="22"/>
    </location>
</feature>
<feature type="compositionally biased region" description="Polar residues" evidence="1">
    <location>
        <begin position="1"/>
        <end position="11"/>
    </location>
</feature>
<dbReference type="AlphaFoldDB" id="A0A7C4ASE3"/>
<feature type="region of interest" description="Disordered" evidence="1">
    <location>
        <begin position="52"/>
        <end position="77"/>
    </location>
</feature>
<evidence type="ECO:0000256" key="1">
    <source>
        <dbReference type="SAM" id="MobiDB-lite"/>
    </source>
</evidence>
<evidence type="ECO:0000259" key="2">
    <source>
        <dbReference type="Pfam" id="PF00188"/>
    </source>
</evidence>
<dbReference type="InterPro" id="IPR014044">
    <property type="entry name" value="CAP_dom"/>
</dbReference>
<accession>A0A7C4ASE3</accession>
<dbReference type="CDD" id="cd05379">
    <property type="entry name" value="CAP_bacterial"/>
    <property type="match status" value="1"/>
</dbReference>
<protein>
    <submittedName>
        <fullName evidence="3">CAP domain-containing protein</fullName>
    </submittedName>
</protein>
<sequence>MRVYQDNTAAISDNKGDGKRRSASSPFFIRRWFCLLCLLGLSVIAQPPASLSRDLTADNRPKHPHVQSTERLSRPEQSLAQRLLMETNRARSKEGLAPLTTSHGLEVIARTHSRNMCEAGELKHESEKYPVGWRTFAERMKRMGYLSGAENLAYRTYSGRPEDWARSVVAGWLDSPQHRKNLLDPTHRYVGIGVFVCRNGVAFATQVFSPGGVSAK</sequence>
<feature type="compositionally biased region" description="Polar residues" evidence="1">
    <location>
        <begin position="66"/>
        <end position="77"/>
    </location>
</feature>
<feature type="domain" description="SCP" evidence="2">
    <location>
        <begin position="86"/>
        <end position="208"/>
    </location>
</feature>
<organism evidence="3">
    <name type="scientific">Desulfomonile tiedjei</name>
    <dbReference type="NCBI Taxonomy" id="2358"/>
    <lineage>
        <taxon>Bacteria</taxon>
        <taxon>Pseudomonadati</taxon>
        <taxon>Thermodesulfobacteriota</taxon>
        <taxon>Desulfomonilia</taxon>
        <taxon>Desulfomonilales</taxon>
        <taxon>Desulfomonilaceae</taxon>
        <taxon>Desulfomonile</taxon>
    </lineage>
</organism>